<dbReference type="PANTHER" id="PTHR32432">
    <property type="entry name" value="CELL DIVISION PROTEIN FTSA-RELATED"/>
    <property type="match status" value="1"/>
</dbReference>
<comment type="caution">
    <text evidence="1">The sequence shown here is derived from an EMBL/GenBank/DDBJ whole genome shotgun (WGS) entry which is preliminary data.</text>
</comment>
<dbReference type="PANTHER" id="PTHR32432:SF3">
    <property type="entry name" value="ETHANOLAMINE UTILIZATION PROTEIN EUTJ"/>
    <property type="match status" value="1"/>
</dbReference>
<name>A0A1F5PLN9_9BACT</name>
<gene>
    <name evidence="1" type="ORF">A2722_03645</name>
</gene>
<dbReference type="Gene3D" id="3.30.420.40">
    <property type="match status" value="2"/>
</dbReference>
<dbReference type="Pfam" id="PF11104">
    <property type="entry name" value="PilM_2"/>
    <property type="match status" value="1"/>
</dbReference>
<dbReference type="EMBL" id="MFEO01000010">
    <property type="protein sequence ID" value="OGE90787.1"/>
    <property type="molecule type" value="Genomic_DNA"/>
</dbReference>
<reference evidence="1 2" key="1">
    <citation type="journal article" date="2016" name="Nat. Commun.">
        <title>Thousands of microbial genomes shed light on interconnected biogeochemical processes in an aquifer system.</title>
        <authorList>
            <person name="Anantharaman K."/>
            <person name="Brown C.T."/>
            <person name="Hug L.A."/>
            <person name="Sharon I."/>
            <person name="Castelle C.J."/>
            <person name="Probst A.J."/>
            <person name="Thomas B.C."/>
            <person name="Singh A."/>
            <person name="Wilkins M.J."/>
            <person name="Karaoz U."/>
            <person name="Brodie E.L."/>
            <person name="Williams K.H."/>
            <person name="Hubbard S.S."/>
            <person name="Banfield J.F."/>
        </authorList>
    </citation>
    <scope>NUCLEOTIDE SEQUENCE [LARGE SCALE GENOMIC DNA]</scope>
</reference>
<protein>
    <recommendedName>
        <fullName evidence="3">SHS2 domain-containing protein</fullName>
    </recommendedName>
</protein>
<dbReference type="PIRSF" id="PIRSF019169">
    <property type="entry name" value="PilM"/>
    <property type="match status" value="1"/>
</dbReference>
<dbReference type="NCBIfam" id="TIGR01175">
    <property type="entry name" value="pilM"/>
    <property type="match status" value="1"/>
</dbReference>
<dbReference type="CDD" id="cd24049">
    <property type="entry name" value="ASKHA_NBD_PilM"/>
    <property type="match status" value="1"/>
</dbReference>
<dbReference type="STRING" id="1817828.A2722_03645"/>
<dbReference type="AlphaFoldDB" id="A0A1F5PLN9"/>
<dbReference type="Proteomes" id="UP000178377">
    <property type="component" value="Unassembled WGS sequence"/>
</dbReference>
<accession>A0A1F5PLN9</accession>
<evidence type="ECO:0008006" key="3">
    <source>
        <dbReference type="Google" id="ProtNLM"/>
    </source>
</evidence>
<sequence>MFSLFSKQKSAIGLDISDATLRLMQLDRLGTGFFPVAFSEVTLAKGLVVDEKIGNPEKLAEVIRVSRLKPAFGQFTSSYVALSVPESKSFVRVITVPKMTEKEAREAVPLEAEQYIPIASDQVYMDFRTVLGEEKRGSDKMKVVISATPKNVVDDYVQVAKLAGLRPIAIEVESEAVARCLISKKREQEPTLILDVSSLHTHLIIYDQGTLQFTSSLPVAGNSFTTQIAQQLTVSPEEAEKLKIQMGLIATKGGGKVRAAVAPLLASLIEAIRNTVNFYREHSDGARQISRVLLCGGGAKLRGLNEYLNQALNGVGQPQLLVEVGDPWVNVLEQPIKKIPPISKADSISYATALGLALRGVQNE</sequence>
<evidence type="ECO:0000313" key="2">
    <source>
        <dbReference type="Proteomes" id="UP000178377"/>
    </source>
</evidence>
<evidence type="ECO:0000313" key="1">
    <source>
        <dbReference type="EMBL" id="OGE90787.1"/>
    </source>
</evidence>
<dbReference type="InterPro" id="IPR050696">
    <property type="entry name" value="FtsA/MreB"/>
</dbReference>
<dbReference type="InterPro" id="IPR005883">
    <property type="entry name" value="PilM"/>
</dbReference>
<dbReference type="Gene3D" id="3.30.1490.300">
    <property type="match status" value="1"/>
</dbReference>
<organism evidence="1 2">
    <name type="scientific">Candidatus Doudnabacteria bacterium RIFCSPHIGHO2_01_FULL_50_11</name>
    <dbReference type="NCBI Taxonomy" id="1817828"/>
    <lineage>
        <taxon>Bacteria</taxon>
        <taxon>Candidatus Doudnaibacteriota</taxon>
    </lineage>
</organism>
<dbReference type="InterPro" id="IPR043129">
    <property type="entry name" value="ATPase_NBD"/>
</dbReference>
<proteinExistence type="predicted"/>
<dbReference type="SUPFAM" id="SSF53067">
    <property type="entry name" value="Actin-like ATPase domain"/>
    <property type="match status" value="2"/>
</dbReference>